<dbReference type="RefSeq" id="WP_160793423.1">
    <property type="nucleotide sequence ID" value="NZ_WRPA01000001.1"/>
</dbReference>
<dbReference type="Pfam" id="PF11993">
    <property type="entry name" value="VC2046"/>
    <property type="match status" value="1"/>
</dbReference>
<dbReference type="AlphaFoldDB" id="A0A6L7HT20"/>
<accession>A0A6L7HT20</accession>
<evidence type="ECO:0000313" key="1">
    <source>
        <dbReference type="EMBL" id="MXR67439.1"/>
    </source>
</evidence>
<protein>
    <recommendedName>
        <fullName evidence="3">QueD-like protein</fullName>
    </recommendedName>
</protein>
<dbReference type="Proteomes" id="UP000474778">
    <property type="component" value="Unassembled WGS sequence"/>
</dbReference>
<sequence length="162" mass="18274">MRTSQLIINENQLGTRLNQAIVDHRRGEFGLLLAMLSNDARDMAQFHLDDQAGDIEAKLKRQFELPEAQALTSALHLGEDKDNSEQFHQSGLCGFHLQQYLNPEPLVHRGRDPLAMQEVLANCDPVSAARFHNELDTDAQVIELPHFTEQIVRQRALGDILA</sequence>
<evidence type="ECO:0000313" key="2">
    <source>
        <dbReference type="Proteomes" id="UP000474778"/>
    </source>
</evidence>
<gene>
    <name evidence="1" type="ORF">GNT65_01915</name>
</gene>
<organism evidence="1 2">
    <name type="scientific">Shewanella insulae</name>
    <dbReference type="NCBI Taxonomy" id="2681496"/>
    <lineage>
        <taxon>Bacteria</taxon>
        <taxon>Pseudomonadati</taxon>
        <taxon>Pseudomonadota</taxon>
        <taxon>Gammaproteobacteria</taxon>
        <taxon>Alteromonadales</taxon>
        <taxon>Shewanellaceae</taxon>
        <taxon>Shewanella</taxon>
    </lineage>
</organism>
<dbReference type="EMBL" id="WRPA01000001">
    <property type="protein sequence ID" value="MXR67439.1"/>
    <property type="molecule type" value="Genomic_DNA"/>
</dbReference>
<dbReference type="InterPro" id="IPR021879">
    <property type="entry name" value="VC2046_fam"/>
</dbReference>
<evidence type="ECO:0008006" key="3">
    <source>
        <dbReference type="Google" id="ProtNLM"/>
    </source>
</evidence>
<proteinExistence type="predicted"/>
<reference evidence="1 2" key="1">
    <citation type="submission" date="2019-12" db="EMBL/GenBank/DDBJ databases">
        <title>Shewanella insulae sp. nov., isolated from a tidal flat.</title>
        <authorList>
            <person name="Yoon J.-H."/>
        </authorList>
    </citation>
    <scope>NUCLEOTIDE SEQUENCE [LARGE SCALE GENOMIC DNA]</scope>
    <source>
        <strain evidence="1 2">JBTF-M18</strain>
    </source>
</reference>
<name>A0A6L7HT20_9GAMM</name>
<comment type="caution">
    <text evidence="1">The sequence shown here is derived from an EMBL/GenBank/DDBJ whole genome shotgun (WGS) entry which is preliminary data.</text>
</comment>
<keyword evidence="2" id="KW-1185">Reference proteome</keyword>